<dbReference type="GO" id="GO:0022857">
    <property type="term" value="F:transmembrane transporter activity"/>
    <property type="evidence" value="ECO:0007669"/>
    <property type="project" value="InterPro"/>
</dbReference>
<gene>
    <name evidence="9" type="ORF">BS50DRAFT_595717</name>
</gene>
<evidence type="ECO:0000256" key="3">
    <source>
        <dbReference type="ARBA" id="ARBA00022692"/>
    </source>
</evidence>
<evidence type="ECO:0000256" key="7">
    <source>
        <dbReference type="SAM" id="Phobius"/>
    </source>
</evidence>
<evidence type="ECO:0000256" key="4">
    <source>
        <dbReference type="ARBA" id="ARBA00022989"/>
    </source>
</evidence>
<dbReference type="SUPFAM" id="SSF103473">
    <property type="entry name" value="MFS general substrate transporter"/>
    <property type="match status" value="1"/>
</dbReference>
<feature type="transmembrane region" description="Helical" evidence="7">
    <location>
        <begin position="430"/>
        <end position="452"/>
    </location>
</feature>
<dbReference type="InterPro" id="IPR036259">
    <property type="entry name" value="MFS_trans_sf"/>
</dbReference>
<proteinExistence type="predicted"/>
<organism evidence="9 10">
    <name type="scientific">Corynespora cassiicola Philippines</name>
    <dbReference type="NCBI Taxonomy" id="1448308"/>
    <lineage>
        <taxon>Eukaryota</taxon>
        <taxon>Fungi</taxon>
        <taxon>Dikarya</taxon>
        <taxon>Ascomycota</taxon>
        <taxon>Pezizomycotina</taxon>
        <taxon>Dothideomycetes</taxon>
        <taxon>Pleosporomycetidae</taxon>
        <taxon>Pleosporales</taxon>
        <taxon>Corynesporascaceae</taxon>
        <taxon>Corynespora</taxon>
    </lineage>
</organism>
<feature type="transmembrane region" description="Helical" evidence="7">
    <location>
        <begin position="397"/>
        <end position="418"/>
    </location>
</feature>
<evidence type="ECO:0000256" key="1">
    <source>
        <dbReference type="ARBA" id="ARBA00004141"/>
    </source>
</evidence>
<sequence>MPPDPKDAPFPTKQLIIIGICRFSEPLAFNSILAYSFPMVKDLGISHHDASFYSGLLVSAYAVAEAMTALGWGAISDVYGRKPVALIGLAGVAMTSIVFGMAQSYWVALLARFIGGALNGNVAIMQTMVAEMVKNPAHEPKAYATQPFVWTLGGIIGSAMGGFLAQPAHFYPSVFSQDGIFGRYPYLLPNVVAAGGIILAIIQGIFFLEETNPALLKDDDSAIEDGEPDERTPLHRPDRERESLSRFAARNRARSVSIADSIRAIRKRPSFLEESLPLPTDQRFDIRRSSFGTMHSIRFSHQDVHPVPPNDAPPKKTFNYTVVMLTIAMTLAAYHQMAFVTVLPVHLLDKRLHSGLDLAGGLGMSLHDVGTYLAVNGFITLFIQAVIFPVFVENIGVWVSFVSMVVLYPITYLIPPFISAFPEKLIGVGVYIPLIFQAFFGIIFFPCALILLKNATPSSLVLGRVNGLAMSACCLARTVSPPLAGVIYSVGGSAAAWFSLFAVALLGVIQMFWVPKEHVDKVEIESGLKHVITNDTNPIDEEAVDE</sequence>
<keyword evidence="5 7" id="KW-0472">Membrane</keyword>
<keyword evidence="3 7" id="KW-0812">Transmembrane</keyword>
<evidence type="ECO:0000313" key="10">
    <source>
        <dbReference type="Proteomes" id="UP000240883"/>
    </source>
</evidence>
<evidence type="ECO:0000256" key="5">
    <source>
        <dbReference type="ARBA" id="ARBA00023136"/>
    </source>
</evidence>
<feature type="transmembrane region" description="Helical" evidence="7">
    <location>
        <begin position="369"/>
        <end position="391"/>
    </location>
</feature>
<dbReference type="AlphaFoldDB" id="A0A2T2P9L9"/>
<name>A0A2T2P9L9_CORCC</name>
<dbReference type="Proteomes" id="UP000240883">
    <property type="component" value="Unassembled WGS sequence"/>
</dbReference>
<feature type="transmembrane region" description="Helical" evidence="7">
    <location>
        <begin position="494"/>
        <end position="514"/>
    </location>
</feature>
<feature type="transmembrane region" description="Helical" evidence="7">
    <location>
        <begin position="322"/>
        <end position="348"/>
    </location>
</feature>
<dbReference type="EMBL" id="KZ678128">
    <property type="protein sequence ID" value="PSN74351.1"/>
    <property type="molecule type" value="Genomic_DNA"/>
</dbReference>
<keyword evidence="10" id="KW-1185">Reference proteome</keyword>
<feature type="transmembrane region" description="Helical" evidence="7">
    <location>
        <begin position="84"/>
        <end position="102"/>
    </location>
</feature>
<dbReference type="InterPro" id="IPR011701">
    <property type="entry name" value="MFS"/>
</dbReference>
<dbReference type="PROSITE" id="PS50850">
    <property type="entry name" value="MFS"/>
    <property type="match status" value="1"/>
</dbReference>
<dbReference type="CDD" id="cd17330">
    <property type="entry name" value="MFS_SLC46_TetA_like"/>
    <property type="match status" value="1"/>
</dbReference>
<dbReference type="PANTHER" id="PTHR23504:SF2">
    <property type="entry name" value="TRANSPORTER, PUTATIVE (AFU_ORTHOLOGUE AFUA_8G04150)-RELATED"/>
    <property type="match status" value="1"/>
</dbReference>
<keyword evidence="4 7" id="KW-1133">Transmembrane helix</keyword>
<dbReference type="Pfam" id="PF07690">
    <property type="entry name" value="MFS_1"/>
    <property type="match status" value="1"/>
</dbReference>
<feature type="transmembrane region" description="Helical" evidence="7">
    <location>
        <begin position="15"/>
        <end position="38"/>
    </location>
</feature>
<feature type="compositionally biased region" description="Basic and acidic residues" evidence="6">
    <location>
        <begin position="229"/>
        <end position="243"/>
    </location>
</feature>
<feature type="transmembrane region" description="Helical" evidence="7">
    <location>
        <begin position="186"/>
        <end position="208"/>
    </location>
</feature>
<dbReference type="Gene3D" id="1.20.1250.20">
    <property type="entry name" value="MFS general substrate transporter like domains"/>
    <property type="match status" value="1"/>
</dbReference>
<dbReference type="GO" id="GO:0016020">
    <property type="term" value="C:membrane"/>
    <property type="evidence" value="ECO:0007669"/>
    <property type="project" value="UniProtKB-SubCell"/>
</dbReference>
<evidence type="ECO:0000256" key="2">
    <source>
        <dbReference type="ARBA" id="ARBA00022448"/>
    </source>
</evidence>
<protein>
    <submittedName>
        <fullName evidence="9">MFS general substrate transporter</fullName>
    </submittedName>
</protein>
<reference evidence="9 10" key="1">
    <citation type="journal article" date="2018" name="Front. Microbiol.">
        <title>Genome-Wide Analysis of Corynespora cassiicola Leaf Fall Disease Putative Effectors.</title>
        <authorList>
            <person name="Lopez D."/>
            <person name="Ribeiro S."/>
            <person name="Label P."/>
            <person name="Fumanal B."/>
            <person name="Venisse J.S."/>
            <person name="Kohler A."/>
            <person name="de Oliveira R.R."/>
            <person name="Labutti K."/>
            <person name="Lipzen A."/>
            <person name="Lail K."/>
            <person name="Bauer D."/>
            <person name="Ohm R.A."/>
            <person name="Barry K.W."/>
            <person name="Spatafora J."/>
            <person name="Grigoriev I.V."/>
            <person name="Martin F.M."/>
            <person name="Pujade-Renaud V."/>
        </authorList>
    </citation>
    <scope>NUCLEOTIDE SEQUENCE [LARGE SCALE GENOMIC DNA]</scope>
    <source>
        <strain evidence="9 10">Philippines</strain>
    </source>
</reference>
<dbReference type="PANTHER" id="PTHR23504">
    <property type="entry name" value="MAJOR FACILITATOR SUPERFAMILY DOMAIN-CONTAINING PROTEIN 10"/>
    <property type="match status" value="1"/>
</dbReference>
<comment type="subcellular location">
    <subcellularLocation>
        <location evidence="1">Membrane</location>
        <topology evidence="1">Multi-pass membrane protein</topology>
    </subcellularLocation>
</comment>
<feature type="transmembrane region" description="Helical" evidence="7">
    <location>
        <begin position="50"/>
        <end position="72"/>
    </location>
</feature>
<dbReference type="OrthoDB" id="10262656at2759"/>
<accession>A0A2T2P9L9</accession>
<dbReference type="InterPro" id="IPR020846">
    <property type="entry name" value="MFS_dom"/>
</dbReference>
<feature type="transmembrane region" description="Helical" evidence="7">
    <location>
        <begin position="148"/>
        <end position="165"/>
    </location>
</feature>
<evidence type="ECO:0000313" key="9">
    <source>
        <dbReference type="EMBL" id="PSN74351.1"/>
    </source>
</evidence>
<evidence type="ECO:0000259" key="8">
    <source>
        <dbReference type="PROSITE" id="PS50850"/>
    </source>
</evidence>
<keyword evidence="2" id="KW-0813">Transport</keyword>
<feature type="domain" description="Major facilitator superfamily (MFS) profile" evidence="8">
    <location>
        <begin position="14"/>
        <end position="519"/>
    </location>
</feature>
<evidence type="ECO:0000256" key="6">
    <source>
        <dbReference type="SAM" id="MobiDB-lite"/>
    </source>
</evidence>
<feature type="region of interest" description="Disordered" evidence="6">
    <location>
        <begin position="218"/>
        <end position="243"/>
    </location>
</feature>